<dbReference type="OMA" id="THIHARM"/>
<dbReference type="OrthoDB" id="9971575at2759"/>
<evidence type="ECO:0000313" key="3">
    <source>
        <dbReference type="Proteomes" id="UP000266841"/>
    </source>
</evidence>
<dbReference type="EMBL" id="AGNL01000876">
    <property type="protein sequence ID" value="EJK77438.1"/>
    <property type="molecule type" value="Genomic_DNA"/>
</dbReference>
<evidence type="ECO:0008006" key="4">
    <source>
        <dbReference type="Google" id="ProtNLM"/>
    </source>
</evidence>
<evidence type="ECO:0000256" key="1">
    <source>
        <dbReference type="SAM" id="MobiDB-lite"/>
    </source>
</evidence>
<dbReference type="Proteomes" id="UP000266841">
    <property type="component" value="Unassembled WGS sequence"/>
</dbReference>
<dbReference type="eggNOG" id="ENOG502S73Y">
    <property type="taxonomic scope" value="Eukaryota"/>
</dbReference>
<organism evidence="2 3">
    <name type="scientific">Thalassiosira oceanica</name>
    <name type="common">Marine diatom</name>
    <dbReference type="NCBI Taxonomy" id="159749"/>
    <lineage>
        <taxon>Eukaryota</taxon>
        <taxon>Sar</taxon>
        <taxon>Stramenopiles</taxon>
        <taxon>Ochrophyta</taxon>
        <taxon>Bacillariophyta</taxon>
        <taxon>Coscinodiscophyceae</taxon>
        <taxon>Thalassiosirophycidae</taxon>
        <taxon>Thalassiosirales</taxon>
        <taxon>Thalassiosiraceae</taxon>
        <taxon>Thalassiosira</taxon>
    </lineage>
</organism>
<keyword evidence="3" id="KW-1185">Reference proteome</keyword>
<dbReference type="SUPFAM" id="SSF51658">
    <property type="entry name" value="Xylose isomerase-like"/>
    <property type="match status" value="1"/>
</dbReference>
<feature type="region of interest" description="Disordered" evidence="1">
    <location>
        <begin position="1"/>
        <end position="72"/>
    </location>
</feature>
<feature type="compositionally biased region" description="Basic residues" evidence="1">
    <location>
        <begin position="47"/>
        <end position="58"/>
    </location>
</feature>
<dbReference type="Gene3D" id="3.20.20.150">
    <property type="entry name" value="Divalent-metal-dependent TIM barrel enzymes"/>
    <property type="match status" value="1"/>
</dbReference>
<sequence length="372" mass="41742">EAPAKKAPVKEAPAKKAPAKKAPAKKAPCDEKPRARKVSESPEPKTKRSRRSTTKKIRYHSDADNEDWSDWSTNENVGCSDIPTLWGVDEHISASLFEAILAEGYAGVEVIALAYSSRSAEEVLVEAANSAGLSVIFQIHTSGGYIDEETGEYVYIDSYDVQVDILNQLHSGGFINVHAGVDAWCLDESIDFLQRASTIIDVCKYNVVIETHRQRLFHSPFTTRELLSHPKVKELANIKLNADLSHWFVSCERIFDPSTKRDRGWWPSLLGDLLAPRCEYIHCRFGFAQGPQMADPSIKECEQDVYLQLRNWVVLWKSQIDRGDDECWCCPEYGPKPYMPSLPNGEDVASLTRAVKCTKEAIQDVFDGEFNG</sequence>
<protein>
    <recommendedName>
        <fullName evidence="4">Xylose isomerase-like TIM barrel domain-containing protein</fullName>
    </recommendedName>
</protein>
<accession>K0TF77</accession>
<feature type="compositionally biased region" description="Basic and acidic residues" evidence="1">
    <location>
        <begin position="27"/>
        <end position="46"/>
    </location>
</feature>
<name>K0TF77_THAOC</name>
<proteinExistence type="predicted"/>
<dbReference type="AlphaFoldDB" id="K0TF77"/>
<reference evidence="2 3" key="1">
    <citation type="journal article" date="2012" name="Genome Biol.">
        <title>Genome and low-iron response of an oceanic diatom adapted to chronic iron limitation.</title>
        <authorList>
            <person name="Lommer M."/>
            <person name="Specht M."/>
            <person name="Roy A.S."/>
            <person name="Kraemer L."/>
            <person name="Andreson R."/>
            <person name="Gutowska M.A."/>
            <person name="Wolf J."/>
            <person name="Bergner S.V."/>
            <person name="Schilhabel M.B."/>
            <person name="Klostermeier U.C."/>
            <person name="Beiko R.G."/>
            <person name="Rosenstiel P."/>
            <person name="Hippler M."/>
            <person name="Laroche J."/>
        </authorList>
    </citation>
    <scope>NUCLEOTIDE SEQUENCE [LARGE SCALE GENOMIC DNA]</scope>
    <source>
        <strain evidence="2 3">CCMP1005</strain>
    </source>
</reference>
<comment type="caution">
    <text evidence="2">The sequence shown here is derived from an EMBL/GenBank/DDBJ whole genome shotgun (WGS) entry which is preliminary data.</text>
</comment>
<feature type="non-terminal residue" evidence="2">
    <location>
        <position position="1"/>
    </location>
</feature>
<dbReference type="InterPro" id="IPR036237">
    <property type="entry name" value="Xyl_isomerase-like_sf"/>
</dbReference>
<gene>
    <name evidence="2" type="ORF">THAOC_00734</name>
</gene>
<evidence type="ECO:0000313" key="2">
    <source>
        <dbReference type="EMBL" id="EJK77438.1"/>
    </source>
</evidence>